<dbReference type="AlphaFoldDB" id="A0AAU9N133"/>
<protein>
    <submittedName>
        <fullName evidence="1">Uncharacterized protein</fullName>
    </submittedName>
</protein>
<dbReference type="Proteomes" id="UP001157418">
    <property type="component" value="Unassembled WGS sequence"/>
</dbReference>
<proteinExistence type="predicted"/>
<keyword evidence="2" id="KW-1185">Reference proteome</keyword>
<evidence type="ECO:0000313" key="2">
    <source>
        <dbReference type="Proteomes" id="UP001157418"/>
    </source>
</evidence>
<sequence length="175" mass="20430">MYLIPSIIRHFSSSTLVARFHCCSSRYTSPYAKLGLFLKLLKEKAMTSNNDAKKKTKKHKKKYADYEDPEDEILVSDMPMDYEREKVITVSFQSVKDPFLTKLFEDESEFFGEKDEYVDDLVHLEDDENDIVVSNSVHDPTIEWNLMDQRALEEILPTISARYQGWQSEAIFGRV</sequence>
<evidence type="ECO:0000313" key="1">
    <source>
        <dbReference type="EMBL" id="CAH1432835.1"/>
    </source>
</evidence>
<reference evidence="1 2" key="1">
    <citation type="submission" date="2022-01" db="EMBL/GenBank/DDBJ databases">
        <authorList>
            <person name="Xiong W."/>
            <person name="Schranz E."/>
        </authorList>
    </citation>
    <scope>NUCLEOTIDE SEQUENCE [LARGE SCALE GENOMIC DNA]</scope>
</reference>
<comment type="caution">
    <text evidence="1">The sequence shown here is derived from an EMBL/GenBank/DDBJ whole genome shotgun (WGS) entry which is preliminary data.</text>
</comment>
<organism evidence="1 2">
    <name type="scientific">Lactuca virosa</name>
    <dbReference type="NCBI Taxonomy" id="75947"/>
    <lineage>
        <taxon>Eukaryota</taxon>
        <taxon>Viridiplantae</taxon>
        <taxon>Streptophyta</taxon>
        <taxon>Embryophyta</taxon>
        <taxon>Tracheophyta</taxon>
        <taxon>Spermatophyta</taxon>
        <taxon>Magnoliopsida</taxon>
        <taxon>eudicotyledons</taxon>
        <taxon>Gunneridae</taxon>
        <taxon>Pentapetalae</taxon>
        <taxon>asterids</taxon>
        <taxon>campanulids</taxon>
        <taxon>Asterales</taxon>
        <taxon>Asteraceae</taxon>
        <taxon>Cichorioideae</taxon>
        <taxon>Cichorieae</taxon>
        <taxon>Lactucinae</taxon>
        <taxon>Lactuca</taxon>
    </lineage>
</organism>
<name>A0AAU9N133_9ASTR</name>
<dbReference type="EMBL" id="CAKMRJ010003334">
    <property type="protein sequence ID" value="CAH1432835.1"/>
    <property type="molecule type" value="Genomic_DNA"/>
</dbReference>
<gene>
    <name evidence="1" type="ORF">LVIROSA_LOCUS19459</name>
</gene>
<accession>A0AAU9N133</accession>